<feature type="domain" description="Large ribosomal subunit protein bL25 L25" evidence="7">
    <location>
        <begin position="4"/>
        <end position="88"/>
    </location>
</feature>
<evidence type="ECO:0000256" key="1">
    <source>
        <dbReference type="ARBA" id="ARBA00022730"/>
    </source>
</evidence>
<feature type="domain" description="Large ribosomal subunit protein bL25 beta" evidence="8">
    <location>
        <begin position="96"/>
        <end position="181"/>
    </location>
</feature>
<evidence type="ECO:0000313" key="10">
    <source>
        <dbReference type="Proteomes" id="UP000178873"/>
    </source>
</evidence>
<dbReference type="InterPro" id="IPR020057">
    <property type="entry name" value="Ribosomal_bL25_b-dom"/>
</dbReference>
<keyword evidence="1 5" id="KW-0699">rRNA-binding</keyword>
<proteinExistence type="inferred from homology"/>
<evidence type="ECO:0000256" key="2">
    <source>
        <dbReference type="ARBA" id="ARBA00022884"/>
    </source>
</evidence>
<dbReference type="PANTHER" id="PTHR33284:SF1">
    <property type="entry name" value="RIBOSOMAL PROTEIN L25_GLN-TRNA SYNTHETASE, ANTI-CODON-BINDING DOMAIN-CONTAINING PROTEIN"/>
    <property type="match status" value="1"/>
</dbReference>
<dbReference type="NCBIfam" id="TIGR00731">
    <property type="entry name" value="bL25_bact_ctc"/>
    <property type="match status" value="1"/>
</dbReference>
<reference evidence="9 10" key="1">
    <citation type="journal article" date="2016" name="Nat. Commun.">
        <title>Thousands of microbial genomes shed light on interconnected biogeochemical processes in an aquifer system.</title>
        <authorList>
            <person name="Anantharaman K."/>
            <person name="Brown C.T."/>
            <person name="Hug L.A."/>
            <person name="Sharon I."/>
            <person name="Castelle C.J."/>
            <person name="Probst A.J."/>
            <person name="Thomas B.C."/>
            <person name="Singh A."/>
            <person name="Wilkins M.J."/>
            <person name="Karaoz U."/>
            <person name="Brodie E.L."/>
            <person name="Williams K.H."/>
            <person name="Hubbard S.S."/>
            <person name="Banfield J.F."/>
        </authorList>
    </citation>
    <scope>NUCLEOTIDE SEQUENCE [LARGE SCALE GENOMIC DNA]</scope>
</reference>
<dbReference type="Gene3D" id="2.170.120.20">
    <property type="entry name" value="Ribosomal protein L25, beta domain"/>
    <property type="match status" value="1"/>
</dbReference>
<dbReference type="EMBL" id="MHRF01000003">
    <property type="protein sequence ID" value="OHA18681.1"/>
    <property type="molecule type" value="Genomic_DNA"/>
</dbReference>
<keyword evidence="3 5" id="KW-0689">Ribosomal protein</keyword>
<dbReference type="Proteomes" id="UP000178873">
    <property type="component" value="Unassembled WGS sequence"/>
</dbReference>
<comment type="caution">
    <text evidence="9">The sequence shown here is derived from an EMBL/GenBank/DDBJ whole genome shotgun (WGS) entry which is preliminary data.</text>
</comment>
<comment type="subunit">
    <text evidence="5">Part of the 50S ribosomal subunit; part of the 5S rRNA/L5/L18/L25 subcomplex. Contacts the 5S rRNA. Binds to the 5S rRNA independently of L5 and L18.</text>
</comment>
<sequence length="223" mass="23911">MISLVAQKRDTKETPIAVRRGGRVPAVFYGRKASATAVSVGLRDFLKVWKAAGESSIITLSGMDDEQTVLIQDVQQDPLSGKPIHVDFYVIEKDKKLKIKVPIEFTGSSPAVKDLGGILIKVMHELEIESLPKDLPQRVSIDLGGLVDFKSQMTAGDITLPEGVTLVNNVGDVVAAIAEPKEEEEQPSAPIDLSTIEVEKKGKEAAEGEEGEAAPALETGAKK</sequence>
<evidence type="ECO:0000256" key="6">
    <source>
        <dbReference type="SAM" id="MobiDB-lite"/>
    </source>
</evidence>
<feature type="region of interest" description="Disordered" evidence="6">
    <location>
        <begin position="200"/>
        <end position="223"/>
    </location>
</feature>
<dbReference type="HAMAP" id="MF_01334">
    <property type="entry name" value="Ribosomal_bL25_CTC"/>
    <property type="match status" value="1"/>
</dbReference>
<dbReference type="STRING" id="1802301.A2664_00440"/>
<dbReference type="AlphaFoldDB" id="A0A1G2M6L2"/>
<dbReference type="SUPFAM" id="SSF50715">
    <property type="entry name" value="Ribosomal protein L25-like"/>
    <property type="match status" value="1"/>
</dbReference>
<dbReference type="Pfam" id="PF01386">
    <property type="entry name" value="Ribosomal_L25p"/>
    <property type="match status" value="1"/>
</dbReference>
<dbReference type="Gene3D" id="2.40.240.10">
    <property type="entry name" value="Ribosomal Protein L25, Chain P"/>
    <property type="match status" value="1"/>
</dbReference>
<evidence type="ECO:0000256" key="4">
    <source>
        <dbReference type="ARBA" id="ARBA00023274"/>
    </source>
</evidence>
<dbReference type="InterPro" id="IPR029751">
    <property type="entry name" value="Ribosomal_L25_dom"/>
</dbReference>
<organism evidence="9 10">
    <name type="scientific">Candidatus Taylorbacteria bacterium RIFCSPHIGHO2_01_FULL_46_22b</name>
    <dbReference type="NCBI Taxonomy" id="1802301"/>
    <lineage>
        <taxon>Bacteria</taxon>
        <taxon>Candidatus Tayloriibacteriota</taxon>
    </lineage>
</organism>
<dbReference type="GO" id="GO:0008097">
    <property type="term" value="F:5S rRNA binding"/>
    <property type="evidence" value="ECO:0007669"/>
    <property type="project" value="InterPro"/>
</dbReference>
<evidence type="ECO:0000256" key="3">
    <source>
        <dbReference type="ARBA" id="ARBA00022980"/>
    </source>
</evidence>
<dbReference type="PANTHER" id="PTHR33284">
    <property type="entry name" value="RIBOSOMAL PROTEIN L25/GLN-TRNA SYNTHETASE, ANTI-CODON-BINDING DOMAIN-CONTAINING PROTEIN"/>
    <property type="match status" value="1"/>
</dbReference>
<feature type="compositionally biased region" description="Low complexity" evidence="6">
    <location>
        <begin position="213"/>
        <end position="223"/>
    </location>
</feature>
<dbReference type="InterPro" id="IPR020056">
    <property type="entry name" value="Rbsml_bL25/Gln-tRNA_synth_N"/>
</dbReference>
<dbReference type="InterPro" id="IPR020930">
    <property type="entry name" value="Ribosomal_uL5_bac-type"/>
</dbReference>
<gene>
    <name evidence="5" type="primary">rplY</name>
    <name evidence="5" type="synonym">ctc</name>
    <name evidence="9" type="ORF">A2664_00440</name>
</gene>
<evidence type="ECO:0000256" key="5">
    <source>
        <dbReference type="HAMAP-Rule" id="MF_01334"/>
    </source>
</evidence>
<keyword evidence="4 5" id="KW-0687">Ribonucleoprotein</keyword>
<comment type="similarity">
    <text evidence="5">Belongs to the bacterial ribosomal protein bL25 family. CTC subfamily.</text>
</comment>
<dbReference type="GO" id="GO:0022625">
    <property type="term" value="C:cytosolic large ribosomal subunit"/>
    <property type="evidence" value="ECO:0007669"/>
    <property type="project" value="TreeGrafter"/>
</dbReference>
<dbReference type="GO" id="GO:0006412">
    <property type="term" value="P:translation"/>
    <property type="evidence" value="ECO:0007669"/>
    <property type="project" value="UniProtKB-UniRule"/>
</dbReference>
<evidence type="ECO:0000259" key="8">
    <source>
        <dbReference type="Pfam" id="PF14693"/>
    </source>
</evidence>
<dbReference type="InterPro" id="IPR001021">
    <property type="entry name" value="Ribosomal_bL25_long"/>
</dbReference>
<dbReference type="InterPro" id="IPR011035">
    <property type="entry name" value="Ribosomal_bL25/Gln-tRNA_synth"/>
</dbReference>
<protein>
    <recommendedName>
        <fullName evidence="5">Large ribosomal subunit protein bL25</fullName>
    </recommendedName>
    <alternativeName>
        <fullName evidence="5">General stress protein CTC</fullName>
    </alternativeName>
</protein>
<name>A0A1G2M6L2_9BACT</name>
<dbReference type="GO" id="GO:0003735">
    <property type="term" value="F:structural constituent of ribosome"/>
    <property type="evidence" value="ECO:0007669"/>
    <property type="project" value="InterPro"/>
</dbReference>
<dbReference type="Pfam" id="PF14693">
    <property type="entry name" value="Ribosomal_TL5_C"/>
    <property type="match status" value="1"/>
</dbReference>
<accession>A0A1G2M6L2</accession>
<evidence type="ECO:0000259" key="7">
    <source>
        <dbReference type="Pfam" id="PF01386"/>
    </source>
</evidence>
<evidence type="ECO:0000313" key="9">
    <source>
        <dbReference type="EMBL" id="OHA18681.1"/>
    </source>
</evidence>
<dbReference type="CDD" id="cd00495">
    <property type="entry name" value="Ribosomal_L25_TL5_CTC"/>
    <property type="match status" value="1"/>
</dbReference>
<comment type="function">
    <text evidence="5">This is one of the proteins that binds to the 5S RNA in the ribosome where it forms part of the central protuberance.</text>
</comment>
<keyword evidence="2 5" id="KW-0694">RNA-binding</keyword>
<dbReference type="InterPro" id="IPR037121">
    <property type="entry name" value="Ribosomal_bL25_C"/>
</dbReference>